<comment type="function">
    <text evidence="2">Removes 5-oxoproline from various penultimate amino acid residues except L-proline.</text>
</comment>
<dbReference type="Gene3D" id="3.40.630.20">
    <property type="entry name" value="Peptidase C15, pyroglutamyl peptidase I-like"/>
    <property type="match status" value="1"/>
</dbReference>
<sequence>MTRVLVTGFEAFGNTPVNPAESVARALHGTRIDTAQVTGIVVPNNFFECIDVVRAAIGNIGPQLVVMLGEYGGRAVITVERIAQNFNDSTRYQLKDNRGLALQGESTVPDGPVAYRSTLPLRAMVRAMRAAGIPADISDTAATFCCNHLMYGILHYIATGNLEIRAGWIHLPHLPQVAALPDNLGAPSMCHSTATEGVRAAIEAALLHPRDIDEPSLSRLQI</sequence>
<dbReference type="NCBIfam" id="TIGR00504">
    <property type="entry name" value="pyro_pdase"/>
    <property type="match status" value="1"/>
</dbReference>
<dbReference type="PROSITE" id="PS01333">
    <property type="entry name" value="PYRASE_GLU"/>
    <property type="match status" value="1"/>
</dbReference>
<evidence type="ECO:0000313" key="10">
    <source>
        <dbReference type="EMBL" id="MFC6631858.1"/>
    </source>
</evidence>
<evidence type="ECO:0000256" key="8">
    <source>
        <dbReference type="ARBA" id="ARBA00022807"/>
    </source>
</evidence>
<dbReference type="InterPro" id="IPR000816">
    <property type="entry name" value="Peptidase_C15"/>
</dbReference>
<evidence type="ECO:0000256" key="6">
    <source>
        <dbReference type="ARBA" id="ARBA00022670"/>
    </source>
</evidence>
<keyword evidence="5" id="KW-0963">Cytoplasm</keyword>
<dbReference type="InterPro" id="IPR033693">
    <property type="entry name" value="PGPEP1_Glu_AS"/>
</dbReference>
<dbReference type="CDD" id="cd00501">
    <property type="entry name" value="Peptidase_C15"/>
    <property type="match status" value="1"/>
</dbReference>
<dbReference type="Proteomes" id="UP001596425">
    <property type="component" value="Unassembled WGS sequence"/>
</dbReference>
<evidence type="ECO:0000256" key="3">
    <source>
        <dbReference type="ARBA" id="ARBA00004496"/>
    </source>
</evidence>
<comment type="caution">
    <text evidence="10">The sequence shown here is derived from an EMBL/GenBank/DDBJ whole genome shotgun (WGS) entry which is preliminary data.</text>
</comment>
<dbReference type="InterPro" id="IPR016125">
    <property type="entry name" value="Peptidase_C15-like"/>
</dbReference>
<comment type="catalytic activity">
    <reaction evidence="1 9">
        <text>Release of an N-terminal pyroglutamyl group from a polypeptide, the second amino acid generally not being Pro.</text>
        <dbReference type="EC" id="3.4.19.3"/>
    </reaction>
</comment>
<keyword evidence="11" id="KW-1185">Reference proteome</keyword>
<dbReference type="RefSeq" id="WP_193193031.1">
    <property type="nucleotide sequence ID" value="NZ_JACZFR010000037.1"/>
</dbReference>
<dbReference type="GO" id="GO:0016920">
    <property type="term" value="F:pyroglutamyl-peptidase activity"/>
    <property type="evidence" value="ECO:0007669"/>
    <property type="project" value="UniProtKB-EC"/>
</dbReference>
<gene>
    <name evidence="10" type="primary">pcp</name>
    <name evidence="10" type="ORF">ACFQBM_01125</name>
</gene>
<dbReference type="InterPro" id="IPR036440">
    <property type="entry name" value="Peptidase_C15-like_sf"/>
</dbReference>
<dbReference type="PANTHER" id="PTHR23402">
    <property type="entry name" value="PROTEASE FAMILY C15 PYROGLUTAMYL-PEPTIDASE I-RELATED"/>
    <property type="match status" value="1"/>
</dbReference>
<dbReference type="EMBL" id="JBHSVR010000001">
    <property type="protein sequence ID" value="MFC6631858.1"/>
    <property type="molecule type" value="Genomic_DNA"/>
</dbReference>
<dbReference type="PRINTS" id="PR00706">
    <property type="entry name" value="PYROGLUPTASE"/>
</dbReference>
<evidence type="ECO:0000256" key="5">
    <source>
        <dbReference type="ARBA" id="ARBA00022490"/>
    </source>
</evidence>
<dbReference type="Pfam" id="PF01470">
    <property type="entry name" value="Peptidase_C15"/>
    <property type="match status" value="1"/>
</dbReference>
<organism evidence="10 11">
    <name type="scientific">Microbulbifer taiwanensis</name>
    <dbReference type="NCBI Taxonomy" id="986746"/>
    <lineage>
        <taxon>Bacteria</taxon>
        <taxon>Pseudomonadati</taxon>
        <taxon>Pseudomonadota</taxon>
        <taxon>Gammaproteobacteria</taxon>
        <taxon>Cellvibrionales</taxon>
        <taxon>Microbulbiferaceae</taxon>
        <taxon>Microbulbifer</taxon>
    </lineage>
</organism>
<evidence type="ECO:0000256" key="4">
    <source>
        <dbReference type="ARBA" id="ARBA00006641"/>
    </source>
</evidence>
<comment type="similarity">
    <text evidence="4">Belongs to the peptidase C15 family.</text>
</comment>
<name>A0ABW1YIX5_9GAMM</name>
<dbReference type="PANTHER" id="PTHR23402:SF1">
    <property type="entry name" value="PYROGLUTAMYL-PEPTIDASE I"/>
    <property type="match status" value="1"/>
</dbReference>
<evidence type="ECO:0000313" key="11">
    <source>
        <dbReference type="Proteomes" id="UP001596425"/>
    </source>
</evidence>
<dbReference type="EC" id="3.4.19.3" evidence="9"/>
<dbReference type="NCBIfam" id="NF009676">
    <property type="entry name" value="PRK13197.1"/>
    <property type="match status" value="1"/>
</dbReference>
<reference evidence="11" key="1">
    <citation type="journal article" date="2019" name="Int. J. Syst. Evol. Microbiol.">
        <title>The Global Catalogue of Microorganisms (GCM) 10K type strain sequencing project: providing services to taxonomists for standard genome sequencing and annotation.</title>
        <authorList>
            <consortium name="The Broad Institute Genomics Platform"/>
            <consortium name="The Broad Institute Genome Sequencing Center for Infectious Disease"/>
            <person name="Wu L."/>
            <person name="Ma J."/>
        </authorList>
    </citation>
    <scope>NUCLEOTIDE SEQUENCE [LARGE SCALE GENOMIC DNA]</scope>
    <source>
        <strain evidence="11">CGMCC 1.13718</strain>
    </source>
</reference>
<evidence type="ECO:0000256" key="2">
    <source>
        <dbReference type="ARBA" id="ARBA00002280"/>
    </source>
</evidence>
<evidence type="ECO:0000256" key="7">
    <source>
        <dbReference type="ARBA" id="ARBA00022801"/>
    </source>
</evidence>
<evidence type="ECO:0000256" key="9">
    <source>
        <dbReference type="PROSITE-ProRule" id="PRU10076"/>
    </source>
</evidence>
<keyword evidence="8" id="KW-0788">Thiol protease</keyword>
<comment type="subcellular location">
    <subcellularLocation>
        <location evidence="3">Cytoplasm</location>
    </subcellularLocation>
</comment>
<protein>
    <recommendedName>
        <fullName evidence="9">Pyroglutamyl-peptidase I</fullName>
        <ecNumber evidence="9">3.4.19.3</ecNumber>
    </recommendedName>
</protein>
<evidence type="ECO:0000256" key="1">
    <source>
        <dbReference type="ARBA" id="ARBA00001770"/>
    </source>
</evidence>
<dbReference type="SUPFAM" id="SSF53182">
    <property type="entry name" value="Pyrrolidone carboxyl peptidase (pyroglutamate aminopeptidase)"/>
    <property type="match status" value="1"/>
</dbReference>
<accession>A0ABW1YIX5</accession>
<keyword evidence="7 10" id="KW-0378">Hydrolase</keyword>
<dbReference type="PIRSF" id="PIRSF015592">
    <property type="entry name" value="Prld-crbxl_pptds"/>
    <property type="match status" value="1"/>
</dbReference>
<feature type="active site" evidence="9">
    <location>
        <position position="80"/>
    </location>
</feature>
<dbReference type="InterPro" id="IPR029762">
    <property type="entry name" value="PGP-I_bact-type"/>
</dbReference>
<keyword evidence="6" id="KW-0645">Protease</keyword>
<proteinExistence type="inferred from homology"/>